<dbReference type="AlphaFoldDB" id="M1WQK2"/>
<sequence>MRHFLSAFIPKVSIIRTLPYTNLAIDTELFVSINAKFMVILIGWLKQQSKHLICFRQKSNKNLSYRYNLEPFFTIEQNVHNIYDKTTLHVQKKAVNSMYNNLE</sequence>
<dbReference type="STRING" id="1322246.BN4_10504"/>
<proteinExistence type="predicted"/>
<accession>M1WQK2</accession>
<organism evidence="1 2">
    <name type="scientific">Pseudodesulfovibrio piezophilus (strain DSM 21447 / JCM 15486 / C1TLV30)</name>
    <name type="common">Desulfovibrio piezophilus</name>
    <dbReference type="NCBI Taxonomy" id="1322246"/>
    <lineage>
        <taxon>Bacteria</taxon>
        <taxon>Pseudomonadati</taxon>
        <taxon>Thermodesulfobacteriota</taxon>
        <taxon>Desulfovibrionia</taxon>
        <taxon>Desulfovibrionales</taxon>
        <taxon>Desulfovibrionaceae</taxon>
    </lineage>
</organism>
<name>M1WQK2_PSEP2</name>
<reference evidence="1 2" key="1">
    <citation type="journal article" date="2013" name="PLoS ONE">
        <title>The first genomic and proteomic characterization of a deep-sea sulfate reducer: insights into the piezophilic lifestyle of Desulfovibrio piezophilus.</title>
        <authorList>
            <person name="Pradel N."/>
            <person name="Ji B."/>
            <person name="Gimenez G."/>
            <person name="Talla E."/>
            <person name="Lenoble P."/>
            <person name="Garel M."/>
            <person name="Tamburini C."/>
            <person name="Fourquet P."/>
            <person name="Lebrun R."/>
            <person name="Bertin P."/>
            <person name="Denis Y."/>
            <person name="Pophillat M."/>
            <person name="Barbe V."/>
            <person name="Ollivier B."/>
            <person name="Dolla A."/>
        </authorList>
    </citation>
    <scope>NUCLEOTIDE SEQUENCE [LARGE SCALE GENOMIC DNA]</scope>
    <source>
        <strain evidence="2">DSM 10523 / SB164P1</strain>
    </source>
</reference>
<reference evidence="2" key="2">
    <citation type="journal article" date="2013" name="Stand. Genomic Sci.">
        <title>Complete genome sequence of Desulfocapsa sulfexigens, a marine deltaproteobacterium specialized in disproportionating inorganic sulfur compounds.</title>
        <authorList>
            <person name="Finster K.W."/>
            <person name="Kjeldsen K.U."/>
            <person name="Kube M."/>
            <person name="Reinhardt R."/>
            <person name="Mussmann M."/>
            <person name="Amann R."/>
            <person name="Schreiber L."/>
        </authorList>
    </citation>
    <scope>NUCLEOTIDE SEQUENCE [LARGE SCALE GENOMIC DNA]</scope>
    <source>
        <strain evidence="2">DSM 10523 / SB164P1</strain>
    </source>
</reference>
<dbReference type="HOGENOM" id="CLU_2259243_0_0_7"/>
<protein>
    <submittedName>
        <fullName evidence="1">Uncharacterized protein</fullName>
    </submittedName>
</protein>
<dbReference type="EMBL" id="FO203427">
    <property type="protein sequence ID" value="CCH47742.1"/>
    <property type="molecule type" value="Genomic_DNA"/>
</dbReference>
<dbReference type="KEGG" id="dpi:BN4_10504"/>
<gene>
    <name evidence="1" type="ordered locus">BN4_10504</name>
</gene>
<dbReference type="Proteomes" id="UP000011724">
    <property type="component" value="Chromosome"/>
</dbReference>
<evidence type="ECO:0000313" key="1">
    <source>
        <dbReference type="EMBL" id="CCH47742.1"/>
    </source>
</evidence>
<evidence type="ECO:0000313" key="2">
    <source>
        <dbReference type="Proteomes" id="UP000011724"/>
    </source>
</evidence>
<keyword evidence="2" id="KW-1185">Reference proteome</keyword>